<reference evidence="10 11" key="1">
    <citation type="submission" date="2015-08" db="EMBL/GenBank/DDBJ databases">
        <title>Genome sequencing of Penicillium nordicum.</title>
        <authorList>
            <person name="Nguyen H.D."/>
            <person name="Seifert K.A."/>
        </authorList>
    </citation>
    <scope>NUCLEOTIDE SEQUENCE [LARGE SCALE GENOMIC DNA]</scope>
    <source>
        <strain evidence="10 11">DAOMC 185683</strain>
    </source>
</reference>
<evidence type="ECO:0000256" key="9">
    <source>
        <dbReference type="SAM" id="MobiDB-lite"/>
    </source>
</evidence>
<dbReference type="GO" id="GO:0006357">
    <property type="term" value="P:regulation of transcription by RNA polymerase II"/>
    <property type="evidence" value="ECO:0007669"/>
    <property type="project" value="InterPro"/>
</dbReference>
<dbReference type="InterPro" id="IPR019313">
    <property type="entry name" value="Mediator_Med17"/>
</dbReference>
<evidence type="ECO:0000256" key="8">
    <source>
        <dbReference type="RuleBase" id="RU364140"/>
    </source>
</evidence>
<dbReference type="PANTHER" id="PTHR13114">
    <property type="entry name" value="MEDIATOR OF RNA POLYMERASE II TRANSCRIPTION SUBUNIT 17"/>
    <property type="match status" value="1"/>
</dbReference>
<evidence type="ECO:0000313" key="10">
    <source>
        <dbReference type="EMBL" id="KOS46738.1"/>
    </source>
</evidence>
<feature type="compositionally biased region" description="Acidic residues" evidence="9">
    <location>
        <begin position="118"/>
        <end position="135"/>
    </location>
</feature>
<dbReference type="GO" id="GO:0003712">
    <property type="term" value="F:transcription coregulator activity"/>
    <property type="evidence" value="ECO:0007669"/>
    <property type="project" value="InterPro"/>
</dbReference>
<dbReference type="PANTHER" id="PTHR13114:SF7">
    <property type="entry name" value="MEDIATOR OF RNA POLYMERASE II TRANSCRIPTION SUBUNIT 17"/>
    <property type="match status" value="1"/>
</dbReference>
<keyword evidence="4 8" id="KW-0805">Transcription regulation</keyword>
<dbReference type="Proteomes" id="UP000037696">
    <property type="component" value="Unassembled WGS sequence"/>
</dbReference>
<evidence type="ECO:0000256" key="6">
    <source>
        <dbReference type="ARBA" id="ARBA00023242"/>
    </source>
</evidence>
<keyword evidence="5 8" id="KW-0804">Transcription</keyword>
<dbReference type="AlphaFoldDB" id="A0A0M8P7H9"/>
<dbReference type="GO" id="GO:0016592">
    <property type="term" value="C:mediator complex"/>
    <property type="evidence" value="ECO:0007669"/>
    <property type="project" value="InterPro"/>
</dbReference>
<dbReference type="GO" id="GO:0070847">
    <property type="term" value="C:core mediator complex"/>
    <property type="evidence" value="ECO:0007669"/>
    <property type="project" value="TreeGrafter"/>
</dbReference>
<dbReference type="STRING" id="229535.A0A0M8P7H9"/>
<comment type="similarity">
    <text evidence="2 8">Belongs to the Mediator complex subunit 17 family.</text>
</comment>
<evidence type="ECO:0000256" key="1">
    <source>
        <dbReference type="ARBA" id="ARBA00004123"/>
    </source>
</evidence>
<comment type="function">
    <text evidence="8">Component of the Mediator complex, a coactivator involved in the regulated transcription of nearly all RNA polymerase II-dependent genes. Mediator functions as a bridge to convey information from gene-specific regulatory proteins to the basal RNA polymerase II transcription machinery. Mediator is recruited to promoters by direct interactions with regulatory proteins and serves as a scaffold for the assembly of a functional preinitiation complex with RNA polymerase II and the general transcription factors.</text>
</comment>
<keyword evidence="11" id="KW-1185">Reference proteome</keyword>
<evidence type="ECO:0000256" key="4">
    <source>
        <dbReference type="ARBA" id="ARBA00023015"/>
    </source>
</evidence>
<organism evidence="10 11">
    <name type="scientific">Penicillium nordicum</name>
    <dbReference type="NCBI Taxonomy" id="229535"/>
    <lineage>
        <taxon>Eukaryota</taxon>
        <taxon>Fungi</taxon>
        <taxon>Dikarya</taxon>
        <taxon>Ascomycota</taxon>
        <taxon>Pezizomycotina</taxon>
        <taxon>Eurotiomycetes</taxon>
        <taxon>Eurotiomycetidae</taxon>
        <taxon>Eurotiales</taxon>
        <taxon>Aspergillaceae</taxon>
        <taxon>Penicillium</taxon>
    </lineage>
</organism>
<evidence type="ECO:0000256" key="5">
    <source>
        <dbReference type="ARBA" id="ARBA00023163"/>
    </source>
</evidence>
<keyword evidence="8" id="KW-0010">Activator</keyword>
<evidence type="ECO:0000256" key="2">
    <source>
        <dbReference type="ARBA" id="ARBA00005635"/>
    </source>
</evidence>
<sequence length="706" mass="78667">MLILGGQKSTASGILSQGRSRATYVTELIIHVPTGRPLVLLSSPTQAIGFANFRRGVTSRCIDAMADSFTLPLRPIPEKRDRPDTLPVEIAQINNQWGSFREVNEDVLRNKIVEEEEKDGLDEVDESDQDGSDLDSTERLEQLYKRRAEITQFAMQAHMETMFALDFVSLLLSKQAPRQAETSMSAFLKQVAPLGSLNAEVVNPPPKPESKTKDISAVSRGWRIQNFNAAANKLLQAASRLETEVASETRYWNEVLAVKDKGWKVSRLPSEKQSLGVQYGFLEATPVFRDRGLASLRRAEDGALLLDEGLIPSKARFVRVRVIQNGRLSGSSKPTRSTFNGNETIEDRILQARDTVYEEELFHELVREARAIASFGVTTRQNLIQIPASDDLEILLDLVDTDEDTPEPEHDISQQQTSLAEGLAHTIRILLAYAHRQNLRRRTLLPLPLTPKTRSVPENQLIRPALAYIQHMSHVRWLQSLLKDLFGVLQSAGLEPPAYTSRVFSTARRQTSPAPAVETLVGQFLTPLLSTFNGKISTPRGSFSIAIHTNLSLPPFGTSFDVSFIMPKYPDLESPGKLSHREEVEAAITHLLLLDVVSTVSSNGGLPQPESDKDETKGTWEAIYPQHGELLIPSKSEKRKKMKIALSRHELSLEIYTVRCIDGTGRGHWELPSYHSMPHTWKPSPTAGSPKQSSLMDCVLTEVSRS</sequence>
<proteinExistence type="inferred from homology"/>
<evidence type="ECO:0000256" key="7">
    <source>
        <dbReference type="ARBA" id="ARBA00032014"/>
    </source>
</evidence>
<comment type="subcellular location">
    <subcellularLocation>
        <location evidence="1 8">Nucleus</location>
    </subcellularLocation>
</comment>
<dbReference type="EMBL" id="LHQQ01000025">
    <property type="protein sequence ID" value="KOS46738.1"/>
    <property type="molecule type" value="Genomic_DNA"/>
</dbReference>
<evidence type="ECO:0000313" key="11">
    <source>
        <dbReference type="Proteomes" id="UP000037696"/>
    </source>
</evidence>
<protein>
    <recommendedName>
        <fullName evidence="3 8">Mediator of RNA polymerase II transcription subunit 17</fullName>
    </recommendedName>
    <alternativeName>
        <fullName evidence="7 8">Mediator complex subunit 17</fullName>
    </alternativeName>
</protein>
<comment type="caution">
    <text evidence="10">The sequence shown here is derived from an EMBL/GenBank/DDBJ whole genome shotgun (WGS) entry which is preliminary data.</text>
</comment>
<gene>
    <name evidence="8" type="primary">MED17</name>
    <name evidence="10" type="ORF">ACN38_g2355</name>
</gene>
<keyword evidence="6 8" id="KW-0539">Nucleus</keyword>
<dbReference type="Gene3D" id="6.10.250.2620">
    <property type="match status" value="1"/>
</dbReference>
<dbReference type="OrthoDB" id="5319830at2759"/>
<feature type="region of interest" description="Disordered" evidence="9">
    <location>
        <begin position="118"/>
        <end position="137"/>
    </location>
</feature>
<evidence type="ECO:0000256" key="3">
    <source>
        <dbReference type="ARBA" id="ARBA00019610"/>
    </source>
</evidence>
<comment type="subunit">
    <text evidence="8">Component of the Mediator complex.</text>
</comment>
<name>A0A0M8P7H9_9EURO</name>
<dbReference type="Pfam" id="PF10156">
    <property type="entry name" value="Med17"/>
    <property type="match status" value="1"/>
</dbReference>
<accession>A0A0M8P7H9</accession>